<evidence type="ECO:0000313" key="2">
    <source>
        <dbReference type="Proteomes" id="UP000807342"/>
    </source>
</evidence>
<dbReference type="EMBL" id="MU151084">
    <property type="protein sequence ID" value="KAF9451508.1"/>
    <property type="molecule type" value="Genomic_DNA"/>
</dbReference>
<comment type="caution">
    <text evidence="1">The sequence shown here is derived from an EMBL/GenBank/DDBJ whole genome shotgun (WGS) entry which is preliminary data.</text>
</comment>
<name>A0A9P6C7V1_9AGAR</name>
<dbReference type="Gene3D" id="3.40.50.300">
    <property type="entry name" value="P-loop containing nucleotide triphosphate hydrolases"/>
    <property type="match status" value="1"/>
</dbReference>
<dbReference type="GO" id="GO:0016787">
    <property type="term" value="F:hydrolase activity"/>
    <property type="evidence" value="ECO:0007669"/>
    <property type="project" value="UniProtKB-KW"/>
</dbReference>
<evidence type="ECO:0000313" key="1">
    <source>
        <dbReference type="EMBL" id="KAF9451508.1"/>
    </source>
</evidence>
<proteinExistence type="predicted"/>
<dbReference type="AlphaFoldDB" id="A0A9P6C7V1"/>
<protein>
    <submittedName>
        <fullName evidence="1">P-loop containing nucleoside triphosphate hydrolase protein</fullName>
    </submittedName>
</protein>
<accession>A0A9P6C7V1</accession>
<organism evidence="1 2">
    <name type="scientific">Macrolepiota fuliginosa MF-IS2</name>
    <dbReference type="NCBI Taxonomy" id="1400762"/>
    <lineage>
        <taxon>Eukaryota</taxon>
        <taxon>Fungi</taxon>
        <taxon>Dikarya</taxon>
        <taxon>Basidiomycota</taxon>
        <taxon>Agaricomycotina</taxon>
        <taxon>Agaricomycetes</taxon>
        <taxon>Agaricomycetidae</taxon>
        <taxon>Agaricales</taxon>
        <taxon>Agaricineae</taxon>
        <taxon>Agaricaceae</taxon>
        <taxon>Macrolepiota</taxon>
    </lineage>
</organism>
<dbReference type="InterPro" id="IPR027417">
    <property type="entry name" value="P-loop_NTPase"/>
</dbReference>
<dbReference type="PANTHER" id="PTHR10285">
    <property type="entry name" value="URIDINE KINASE"/>
    <property type="match status" value="1"/>
</dbReference>
<reference evidence="1" key="1">
    <citation type="submission" date="2020-11" db="EMBL/GenBank/DDBJ databases">
        <authorList>
            <consortium name="DOE Joint Genome Institute"/>
            <person name="Ahrendt S."/>
            <person name="Riley R."/>
            <person name="Andreopoulos W."/>
            <person name="Labutti K."/>
            <person name="Pangilinan J."/>
            <person name="Ruiz-Duenas F.J."/>
            <person name="Barrasa J.M."/>
            <person name="Sanchez-Garcia M."/>
            <person name="Camarero S."/>
            <person name="Miyauchi S."/>
            <person name="Serrano A."/>
            <person name="Linde D."/>
            <person name="Babiker R."/>
            <person name="Drula E."/>
            <person name="Ayuso-Fernandez I."/>
            <person name="Pacheco R."/>
            <person name="Padilla G."/>
            <person name="Ferreira P."/>
            <person name="Barriuso J."/>
            <person name="Kellner H."/>
            <person name="Castanera R."/>
            <person name="Alfaro M."/>
            <person name="Ramirez L."/>
            <person name="Pisabarro A.G."/>
            <person name="Kuo A."/>
            <person name="Tritt A."/>
            <person name="Lipzen A."/>
            <person name="He G."/>
            <person name="Yan M."/>
            <person name="Ng V."/>
            <person name="Cullen D."/>
            <person name="Martin F."/>
            <person name="Rosso M.-N."/>
            <person name="Henrissat B."/>
            <person name="Hibbett D."/>
            <person name="Martinez A.T."/>
            <person name="Grigoriev I.V."/>
        </authorList>
    </citation>
    <scope>NUCLEOTIDE SEQUENCE</scope>
    <source>
        <strain evidence="1">MF-IS2</strain>
    </source>
</reference>
<keyword evidence="1" id="KW-0378">Hydrolase</keyword>
<dbReference type="Proteomes" id="UP000807342">
    <property type="component" value="Unassembled WGS sequence"/>
</dbReference>
<dbReference type="SUPFAM" id="SSF52540">
    <property type="entry name" value="P-loop containing nucleoside triphosphate hydrolases"/>
    <property type="match status" value="1"/>
</dbReference>
<sequence length="313" mass="35234">MSTLTTLDVVATHVLKQVHKHSKPLFIAVQGPQGSGKTYISTRLRDYLTAEPYHLRTALLSIDDLYLPHAKLMALAGSQPHNPLWQGRGQPGTHDVELGVSVLAALKDGTANVELPQFDKSLYDGQGDRLPMDGTGVVVEQPPSVDIVILEGWCVGFYPISQEELDKRWEGVWKEERDRLGLLGDTLCNKGDVERVNKALNKYGQLWDFFDTFIQSLFAKIKPPSPDSNTSLSRYHIVYQWRLEQERNMKAQNGGRGMTDEAVKRFVDRYIPGYVFFGDTPPKHSSINPPRWIGRSLTVSIDDHRRLLGAVEI</sequence>
<keyword evidence="2" id="KW-1185">Reference proteome</keyword>
<dbReference type="OrthoDB" id="347435at2759"/>
<gene>
    <name evidence="1" type="ORF">P691DRAFT_757221</name>
</gene>